<comment type="similarity">
    <text evidence="2">Belongs to the sulfatase family.</text>
</comment>
<organism evidence="10 11">
    <name type="scientific">Cricetulus griseus</name>
    <name type="common">Chinese hamster</name>
    <name type="synonym">Cricetulus barabensis griseus</name>
    <dbReference type="NCBI Taxonomy" id="10029"/>
    <lineage>
        <taxon>Eukaryota</taxon>
        <taxon>Metazoa</taxon>
        <taxon>Chordata</taxon>
        <taxon>Craniata</taxon>
        <taxon>Vertebrata</taxon>
        <taxon>Euteleostomi</taxon>
        <taxon>Mammalia</taxon>
        <taxon>Eutheria</taxon>
        <taxon>Euarchontoglires</taxon>
        <taxon>Glires</taxon>
        <taxon>Rodentia</taxon>
        <taxon>Myomorpha</taxon>
        <taxon>Muroidea</taxon>
        <taxon>Cricetidae</taxon>
        <taxon>Cricetinae</taxon>
        <taxon>Cricetulus</taxon>
    </lineage>
</organism>
<dbReference type="FunFam" id="3.30.1120.10:FF:000002">
    <property type="entry name" value="Arylsulfatase family member J"/>
    <property type="match status" value="1"/>
</dbReference>
<accession>G3HS37</accession>
<evidence type="ECO:0000256" key="7">
    <source>
        <dbReference type="SAM" id="MobiDB-lite"/>
    </source>
</evidence>
<keyword evidence="6" id="KW-0325">Glycoprotein</keyword>
<dbReference type="GO" id="GO:0046872">
    <property type="term" value="F:metal ion binding"/>
    <property type="evidence" value="ECO:0007669"/>
    <property type="project" value="UniProtKB-KW"/>
</dbReference>
<evidence type="ECO:0000256" key="2">
    <source>
        <dbReference type="ARBA" id="ARBA00008779"/>
    </source>
</evidence>
<dbReference type="InterPro" id="IPR024607">
    <property type="entry name" value="Sulfatase_CS"/>
</dbReference>
<name>G3HS37_CRIGR</name>
<feature type="compositionally biased region" description="Acidic residues" evidence="7">
    <location>
        <begin position="439"/>
        <end position="448"/>
    </location>
</feature>
<evidence type="ECO:0000256" key="4">
    <source>
        <dbReference type="ARBA" id="ARBA00022801"/>
    </source>
</evidence>
<dbReference type="Proteomes" id="UP000001075">
    <property type="component" value="Unassembled WGS sequence"/>
</dbReference>
<keyword evidence="8" id="KW-0732">Signal</keyword>
<dbReference type="InterPro" id="IPR000917">
    <property type="entry name" value="Sulfatase_N"/>
</dbReference>
<gene>
    <name evidence="10" type="ORF">I79_013663</name>
</gene>
<keyword evidence="3" id="KW-0479">Metal-binding</keyword>
<evidence type="ECO:0000256" key="3">
    <source>
        <dbReference type="ARBA" id="ARBA00022723"/>
    </source>
</evidence>
<sequence>MDSVIFLTVRGLLQIFLGYLSWDWAKPGLVADGPAEASDQSSAAPSQPPHIIFILTDDQGYHDVGYHGSDIETPTLDRLAAEGVKLENYYIQPICTPSRSQLLTGRYQIHTGLQHSIIRPRQPNCLPLDQVTLPQKLQEAGYSTHMVGKWHLGFFRKECLPSCRGFDTFLGSLTGNVDYYTYDNCDGPGVCGFDLHEGETVAWGLSGQYSTMLYAQRASHILASHSPQNPLFLYVAFQAVHTPLQSPREYLYRYRTMGNVARRKYAAMVTCMDEAVRNITWALKRYGFYNNSVIIFSSDNEILHNIDPLYNHARHGSLEGGFGIWNTAVQAAIRVGEWKLLTGDPGYGDWIPPQTLASFPGSWWNLARMASIRQAVWLFNISADPYEREDLAGQRPDVVRTLLARLADYNRTAIPVRYPAANPRAHPDFNGGAWGPWATDEEEEEEEEGRARSFSRGRRKKKCKICKLRSFFRKLNTRLMSHQI</sequence>
<dbReference type="InParanoid" id="G3HS37"/>
<evidence type="ECO:0000256" key="6">
    <source>
        <dbReference type="ARBA" id="ARBA00023180"/>
    </source>
</evidence>
<dbReference type="InterPro" id="IPR017850">
    <property type="entry name" value="Alkaline_phosphatase_core_sf"/>
</dbReference>
<feature type="chain" id="PRO_5003444612" evidence="8">
    <location>
        <begin position="26"/>
        <end position="484"/>
    </location>
</feature>
<dbReference type="PANTHER" id="PTHR10342:SF68">
    <property type="entry name" value="ARYLSULFATASE I"/>
    <property type="match status" value="1"/>
</dbReference>
<evidence type="ECO:0000256" key="8">
    <source>
        <dbReference type="SAM" id="SignalP"/>
    </source>
</evidence>
<dbReference type="FunCoup" id="G3HS37">
    <property type="interactions" value="2"/>
</dbReference>
<dbReference type="CDD" id="cd16029">
    <property type="entry name" value="4-S"/>
    <property type="match status" value="1"/>
</dbReference>
<dbReference type="STRING" id="10029.G3HS37"/>
<proteinExistence type="inferred from homology"/>
<protein>
    <submittedName>
        <fullName evidence="10">Arylsulfatase I</fullName>
    </submittedName>
</protein>
<keyword evidence="5" id="KW-0106">Calcium</keyword>
<feature type="region of interest" description="Disordered" evidence="7">
    <location>
        <begin position="429"/>
        <end position="454"/>
    </location>
</feature>
<feature type="domain" description="Sulfatase N-terminal" evidence="9">
    <location>
        <begin position="49"/>
        <end position="302"/>
    </location>
</feature>
<dbReference type="eggNOG" id="KOG3867">
    <property type="taxonomic scope" value="Eukaryota"/>
</dbReference>
<dbReference type="PROSITE" id="PS00523">
    <property type="entry name" value="SULFATASE_1"/>
    <property type="match status" value="1"/>
</dbReference>
<evidence type="ECO:0000313" key="10">
    <source>
        <dbReference type="EMBL" id="EGW06970.1"/>
    </source>
</evidence>
<evidence type="ECO:0000259" key="9">
    <source>
        <dbReference type="Pfam" id="PF00884"/>
    </source>
</evidence>
<reference evidence="11" key="1">
    <citation type="journal article" date="2011" name="Nat. Biotechnol.">
        <title>The genomic sequence of the Chinese hamster ovary (CHO)-K1 cell line.</title>
        <authorList>
            <person name="Xu X."/>
            <person name="Nagarajan H."/>
            <person name="Lewis N.E."/>
            <person name="Pan S."/>
            <person name="Cai Z."/>
            <person name="Liu X."/>
            <person name="Chen W."/>
            <person name="Xie M."/>
            <person name="Wang W."/>
            <person name="Hammond S."/>
            <person name="Andersen M.R."/>
            <person name="Neff N."/>
            <person name="Passarelli B."/>
            <person name="Koh W."/>
            <person name="Fan H.C."/>
            <person name="Wang J."/>
            <person name="Gui Y."/>
            <person name="Lee K.H."/>
            <person name="Betenbaugh M.J."/>
            <person name="Quake S.R."/>
            <person name="Famili I."/>
            <person name="Palsson B.O."/>
            <person name="Wang J."/>
        </authorList>
    </citation>
    <scope>NUCLEOTIDE SEQUENCE [LARGE SCALE GENOMIC DNA]</scope>
    <source>
        <strain evidence="11">CHO K1 cell line</strain>
    </source>
</reference>
<evidence type="ECO:0000313" key="11">
    <source>
        <dbReference type="Proteomes" id="UP000001075"/>
    </source>
</evidence>
<dbReference type="InterPro" id="IPR047115">
    <property type="entry name" value="ARSB"/>
</dbReference>
<dbReference type="PANTHER" id="PTHR10342">
    <property type="entry name" value="ARYLSULFATASE"/>
    <property type="match status" value="1"/>
</dbReference>
<evidence type="ECO:0000256" key="1">
    <source>
        <dbReference type="ARBA" id="ARBA00001913"/>
    </source>
</evidence>
<dbReference type="SUPFAM" id="SSF53649">
    <property type="entry name" value="Alkaline phosphatase-like"/>
    <property type="match status" value="1"/>
</dbReference>
<comment type="cofactor">
    <cofactor evidence="1">
        <name>Ca(2+)</name>
        <dbReference type="ChEBI" id="CHEBI:29108"/>
    </cofactor>
</comment>
<dbReference type="PROSITE" id="PS00149">
    <property type="entry name" value="SULFATASE_2"/>
    <property type="match status" value="1"/>
</dbReference>
<feature type="signal peptide" evidence="8">
    <location>
        <begin position="1"/>
        <end position="25"/>
    </location>
</feature>
<dbReference type="Gene3D" id="3.40.720.10">
    <property type="entry name" value="Alkaline Phosphatase, subunit A"/>
    <property type="match status" value="1"/>
</dbReference>
<dbReference type="AlphaFoldDB" id="G3HS37"/>
<evidence type="ECO:0000256" key="5">
    <source>
        <dbReference type="ARBA" id="ARBA00022837"/>
    </source>
</evidence>
<dbReference type="EMBL" id="JH000650">
    <property type="protein sequence ID" value="EGW06970.1"/>
    <property type="molecule type" value="Genomic_DNA"/>
</dbReference>
<keyword evidence="4" id="KW-0378">Hydrolase</keyword>
<dbReference type="GO" id="GO:0008484">
    <property type="term" value="F:sulfuric ester hydrolase activity"/>
    <property type="evidence" value="ECO:0007669"/>
    <property type="project" value="InterPro"/>
</dbReference>
<dbReference type="Pfam" id="PF00884">
    <property type="entry name" value="Sulfatase"/>
    <property type="match status" value="1"/>
</dbReference>